<dbReference type="InterPro" id="IPR016032">
    <property type="entry name" value="Sig_transdc_resp-reg_C-effctor"/>
</dbReference>
<dbReference type="GO" id="GO:0003677">
    <property type="term" value="F:DNA binding"/>
    <property type="evidence" value="ECO:0007669"/>
    <property type="project" value="UniProtKB-KW"/>
</dbReference>
<dbReference type="eggNOG" id="COG2197">
    <property type="taxonomic scope" value="Bacteria"/>
</dbReference>
<dbReference type="Pfam" id="PF00072">
    <property type="entry name" value="Response_reg"/>
    <property type="match status" value="1"/>
</dbReference>
<accession>Q3ZAA6</accession>
<dbReference type="SMART" id="SM00448">
    <property type="entry name" value="REC"/>
    <property type="match status" value="1"/>
</dbReference>
<dbReference type="SUPFAM" id="SSF46894">
    <property type="entry name" value="C-terminal effector domain of the bipartite response regulators"/>
    <property type="match status" value="1"/>
</dbReference>
<proteinExistence type="predicted"/>
<dbReference type="PRINTS" id="PR00038">
    <property type="entry name" value="HTHLUXR"/>
</dbReference>
<dbReference type="Gene3D" id="3.40.50.2300">
    <property type="match status" value="1"/>
</dbReference>
<reference evidence="6 7" key="1">
    <citation type="journal article" date="2005" name="Science">
        <title>Genome sequence of the PCE-dechlorinating bacterium Dehalococcoides ethenogenes.</title>
        <authorList>
            <person name="Seshadri R."/>
            <person name="Adrian L."/>
            <person name="Fouts D.E."/>
            <person name="Eisen J.A."/>
            <person name="Phillippy A.M."/>
            <person name="Methe B.A."/>
            <person name="Ward N.L."/>
            <person name="Nelson W.C."/>
            <person name="Deboy R.T."/>
            <person name="Khouri H.M."/>
            <person name="Kolonay J.F."/>
            <person name="Dodson R.J."/>
            <person name="Daugherty S.C."/>
            <person name="Brinkac L.M."/>
            <person name="Sullivan S.A."/>
            <person name="Madupu R."/>
            <person name="Nelson K.E."/>
            <person name="Kang K.H."/>
            <person name="Impraim M."/>
            <person name="Tran K."/>
            <person name="Robinson J.M."/>
            <person name="Forberger H.A."/>
            <person name="Fraser C.M."/>
            <person name="Zinder S.H."/>
            <person name="Heidelberg J.F."/>
        </authorList>
    </citation>
    <scope>NUCLEOTIDE SEQUENCE [LARGE SCALE GENOMIC DNA]</scope>
    <source>
        <strain evidence="7">ATCC BAA-2266 / KCTC 15142 / 195</strain>
    </source>
</reference>
<name>Q3ZAA6_DEHM1</name>
<dbReference type="InterPro" id="IPR000792">
    <property type="entry name" value="Tscrpt_reg_LuxR_C"/>
</dbReference>
<evidence type="ECO:0000256" key="2">
    <source>
        <dbReference type="ARBA" id="ARBA00023125"/>
    </source>
</evidence>
<dbReference type="InterPro" id="IPR039420">
    <property type="entry name" value="WalR-like"/>
</dbReference>
<dbReference type="SUPFAM" id="SSF52172">
    <property type="entry name" value="CheY-like"/>
    <property type="match status" value="1"/>
</dbReference>
<dbReference type="InterPro" id="IPR001789">
    <property type="entry name" value="Sig_transdc_resp-reg_receiver"/>
</dbReference>
<keyword evidence="1 3" id="KW-0597">Phosphoprotein</keyword>
<evidence type="ECO:0000259" key="4">
    <source>
        <dbReference type="PROSITE" id="PS50043"/>
    </source>
</evidence>
<dbReference type="CDD" id="cd06170">
    <property type="entry name" value="LuxR_C_like"/>
    <property type="match status" value="1"/>
</dbReference>
<dbReference type="InterPro" id="IPR011006">
    <property type="entry name" value="CheY-like_superfamily"/>
</dbReference>
<dbReference type="InterPro" id="IPR058245">
    <property type="entry name" value="NreC/VraR/RcsB-like_REC"/>
</dbReference>
<dbReference type="InParanoid" id="Q3ZAA6"/>
<organism evidence="6 7">
    <name type="scientific">Dehalococcoides mccartyi (strain ATCC BAA-2266 / KCTC 15142 / 195)</name>
    <name type="common">Dehalococcoides ethenogenes (strain 195)</name>
    <dbReference type="NCBI Taxonomy" id="243164"/>
    <lineage>
        <taxon>Bacteria</taxon>
        <taxon>Bacillati</taxon>
        <taxon>Chloroflexota</taxon>
        <taxon>Dehalococcoidia</taxon>
        <taxon>Dehalococcoidales</taxon>
        <taxon>Dehalococcoidaceae</taxon>
        <taxon>Dehalococcoides</taxon>
    </lineage>
</organism>
<evidence type="ECO:0000256" key="1">
    <source>
        <dbReference type="ARBA" id="ARBA00022553"/>
    </source>
</evidence>
<dbReference type="PANTHER" id="PTHR43214">
    <property type="entry name" value="TWO-COMPONENT RESPONSE REGULATOR"/>
    <property type="match status" value="1"/>
</dbReference>
<dbReference type="GO" id="GO:0000160">
    <property type="term" value="P:phosphorelay signal transduction system"/>
    <property type="evidence" value="ECO:0007669"/>
    <property type="project" value="InterPro"/>
</dbReference>
<dbReference type="Proteomes" id="UP000008289">
    <property type="component" value="Chromosome"/>
</dbReference>
<dbReference type="HOGENOM" id="CLU_000445_90_10_0"/>
<feature type="domain" description="HTH luxR-type" evidence="4">
    <location>
        <begin position="169"/>
        <end position="234"/>
    </location>
</feature>
<dbReference type="PATRIC" id="fig|243164.10.peg.82"/>
<dbReference type="KEGG" id="det:DET0092"/>
<dbReference type="GO" id="GO:0006355">
    <property type="term" value="P:regulation of DNA-templated transcription"/>
    <property type="evidence" value="ECO:0007669"/>
    <property type="project" value="InterPro"/>
</dbReference>
<dbReference type="PROSITE" id="PS50043">
    <property type="entry name" value="HTH_LUXR_2"/>
    <property type="match status" value="1"/>
</dbReference>
<dbReference type="STRING" id="243164.DET0092"/>
<keyword evidence="2 6" id="KW-0238">DNA-binding</keyword>
<evidence type="ECO:0000256" key="3">
    <source>
        <dbReference type="PROSITE-ProRule" id="PRU00169"/>
    </source>
</evidence>
<dbReference type="PROSITE" id="PS50110">
    <property type="entry name" value="RESPONSE_REGULATORY"/>
    <property type="match status" value="1"/>
</dbReference>
<keyword evidence="7" id="KW-1185">Reference proteome</keyword>
<dbReference type="RefSeq" id="WP_010935898.1">
    <property type="nucleotide sequence ID" value="NC_002936.3"/>
</dbReference>
<sequence>METLDCPNKIDTNLDGYIISVVIIDDHEIVRQGLMAMLRREDGLCLVGDASDAVTGLKLIDATNPDVVLLDIQLNNSDMDGFSLAKQIKSKSPDKIVIMLTGFDSALYLIESLRTRLDGFVLKEQSGAIIAGAIRMAYAGVGAWDTRILHRALVNRLKAHTGDTIDNLGIKADIDLNDKERMVFNLLARGYSNKDIESTLKYTASTVKKYVYTCMKKFGVSNRTQLALIANSTGVK</sequence>
<dbReference type="CDD" id="cd17535">
    <property type="entry name" value="REC_NarL-like"/>
    <property type="match status" value="1"/>
</dbReference>
<evidence type="ECO:0000313" key="6">
    <source>
        <dbReference type="EMBL" id="AAW39049.1"/>
    </source>
</evidence>
<evidence type="ECO:0000259" key="5">
    <source>
        <dbReference type="PROSITE" id="PS50110"/>
    </source>
</evidence>
<dbReference type="GeneID" id="3229005"/>
<dbReference type="Pfam" id="PF00196">
    <property type="entry name" value="GerE"/>
    <property type="match status" value="1"/>
</dbReference>
<feature type="domain" description="Response regulatory" evidence="5">
    <location>
        <begin position="20"/>
        <end position="138"/>
    </location>
</feature>
<dbReference type="SMART" id="SM00421">
    <property type="entry name" value="HTH_LUXR"/>
    <property type="match status" value="1"/>
</dbReference>
<feature type="modified residue" description="4-aspartylphosphate" evidence="3">
    <location>
        <position position="71"/>
    </location>
</feature>
<gene>
    <name evidence="6" type="ordered locus">DET0092</name>
</gene>
<dbReference type="AlphaFoldDB" id="Q3ZAA6"/>
<evidence type="ECO:0000313" key="7">
    <source>
        <dbReference type="Proteomes" id="UP000008289"/>
    </source>
</evidence>
<protein>
    <submittedName>
        <fullName evidence="6">DNA-binding response regulator, LuxR family</fullName>
    </submittedName>
</protein>
<dbReference type="EMBL" id="CP000027">
    <property type="protein sequence ID" value="AAW39049.1"/>
    <property type="molecule type" value="Genomic_DNA"/>
</dbReference>
<dbReference type="PANTHER" id="PTHR43214:SF42">
    <property type="entry name" value="TRANSCRIPTIONAL REGULATORY PROTEIN DESR"/>
    <property type="match status" value="1"/>
</dbReference>